<sequence length="78" mass="8583">ENKYTLVIGATPGLSGTLLGYTHLNHILLSLGMNVLNQPRLLVATIDKQLEPNGKIISEELSKLFDNSVNQLIKKLNN</sequence>
<dbReference type="SUPFAM" id="SSF52218">
    <property type="entry name" value="Flavoproteins"/>
    <property type="match status" value="1"/>
</dbReference>
<dbReference type="InterPro" id="IPR029039">
    <property type="entry name" value="Flavoprotein-like_sf"/>
</dbReference>
<gene>
    <name evidence="1" type="ORF">METZ01_LOCUS474248</name>
</gene>
<evidence type="ECO:0000313" key="1">
    <source>
        <dbReference type="EMBL" id="SVE21394.1"/>
    </source>
</evidence>
<feature type="non-terminal residue" evidence="1">
    <location>
        <position position="1"/>
    </location>
</feature>
<dbReference type="Gene3D" id="3.40.50.360">
    <property type="match status" value="1"/>
</dbReference>
<accession>A0A383BNC6</accession>
<evidence type="ECO:0008006" key="2">
    <source>
        <dbReference type="Google" id="ProtNLM"/>
    </source>
</evidence>
<reference evidence="1" key="1">
    <citation type="submission" date="2018-05" db="EMBL/GenBank/DDBJ databases">
        <authorList>
            <person name="Lanie J.A."/>
            <person name="Ng W.-L."/>
            <person name="Kazmierczak K.M."/>
            <person name="Andrzejewski T.M."/>
            <person name="Davidsen T.M."/>
            <person name="Wayne K.J."/>
            <person name="Tettelin H."/>
            <person name="Glass J.I."/>
            <person name="Rusch D."/>
            <person name="Podicherti R."/>
            <person name="Tsui H.-C.T."/>
            <person name="Winkler M.E."/>
        </authorList>
    </citation>
    <scope>NUCLEOTIDE SEQUENCE</scope>
</reference>
<dbReference type="AlphaFoldDB" id="A0A383BNC6"/>
<dbReference type="EMBL" id="UINC01201862">
    <property type="protein sequence ID" value="SVE21394.1"/>
    <property type="molecule type" value="Genomic_DNA"/>
</dbReference>
<protein>
    <recommendedName>
        <fullName evidence="2">NADPH-dependent FMN reductase-like domain-containing protein</fullName>
    </recommendedName>
</protein>
<proteinExistence type="predicted"/>
<organism evidence="1">
    <name type="scientific">marine metagenome</name>
    <dbReference type="NCBI Taxonomy" id="408172"/>
    <lineage>
        <taxon>unclassified sequences</taxon>
        <taxon>metagenomes</taxon>
        <taxon>ecological metagenomes</taxon>
    </lineage>
</organism>
<name>A0A383BNC6_9ZZZZ</name>